<dbReference type="InterPro" id="IPR036188">
    <property type="entry name" value="FAD/NAD-bd_sf"/>
</dbReference>
<dbReference type="SUPFAM" id="SSF51206">
    <property type="entry name" value="cAMP-binding domain-like"/>
    <property type="match status" value="1"/>
</dbReference>
<dbReference type="InterPro" id="IPR050097">
    <property type="entry name" value="Ferredoxin-NADP_redctase_2"/>
</dbReference>
<keyword evidence="6" id="KW-1185">Reference proteome</keyword>
<dbReference type="Pfam" id="PF07992">
    <property type="entry name" value="Pyr_redox_2"/>
    <property type="match status" value="1"/>
</dbReference>
<evidence type="ECO:0000259" key="4">
    <source>
        <dbReference type="PROSITE" id="PS50042"/>
    </source>
</evidence>
<reference evidence="6" key="1">
    <citation type="journal article" date="2019" name="Int. J. Syst. Evol. Microbiol.">
        <title>The Global Catalogue of Microorganisms (GCM) 10K type strain sequencing project: providing services to taxonomists for standard genome sequencing and annotation.</title>
        <authorList>
            <consortium name="The Broad Institute Genomics Platform"/>
            <consortium name="The Broad Institute Genome Sequencing Center for Infectious Disease"/>
            <person name="Wu L."/>
            <person name="Ma J."/>
        </authorList>
    </citation>
    <scope>NUCLEOTIDE SEQUENCE [LARGE SCALE GENOMIC DNA]</scope>
    <source>
        <strain evidence="6">JCM 17441</strain>
    </source>
</reference>
<sequence>MTEAETPDFCGAYPRLSEEQVRRLITVGRRRPAEAGTVLIREGQRERDFTVVLGGTVGVYERYHSPDRRLLRVHGPRRFLDEMGLLTESPSILTGVVLDEGEVLEVPLEQLRRAAAHDPLLADSVVRAWVRRREMLIDEVSSMHIIGSRYTPDTRRLCDFAERHHLPYRWTDLEEDSDTDLLLSSFGVDPEDTPMVLRCDDIVLRNPTNAQLSLAIGLVLPEFPDCPPHDVIIIGAGPAGLAAAVCAASDGLDTVLLDAHLAGGQAGATPLIENYPGFPAGVSGADLIDRALIQAERFGVTLHVPAKAAALTRHTAGHGVMLDNGTEVCAQAVIVATGACYRTLDLPGQDTYAGTSLHYAATFVEARRCQGRPVAIVGGGDSAGQAALFLAGSAAAVTLLLRHDDLHRDMSRYLAERIERHPRIRVLPATEIHDVSGLDHSLRAVTITAMGQECLLPAEHLFVFTGATPCTDWLAGTLELDEHGYVRTGPAALQPVPGEPQPALLETSRAGVFAVGDVRNGAVRRVASAVGDGAMAARLVHEYIAGRVPGRHG</sequence>
<evidence type="ECO:0000256" key="1">
    <source>
        <dbReference type="ARBA" id="ARBA00022630"/>
    </source>
</evidence>
<comment type="catalytic activity">
    <reaction evidence="3">
        <text>[thioredoxin]-dithiol + NADP(+) = [thioredoxin]-disulfide + NADPH + H(+)</text>
        <dbReference type="Rhea" id="RHEA:20345"/>
        <dbReference type="Rhea" id="RHEA-COMP:10698"/>
        <dbReference type="Rhea" id="RHEA-COMP:10700"/>
        <dbReference type="ChEBI" id="CHEBI:15378"/>
        <dbReference type="ChEBI" id="CHEBI:29950"/>
        <dbReference type="ChEBI" id="CHEBI:50058"/>
        <dbReference type="ChEBI" id="CHEBI:57783"/>
        <dbReference type="ChEBI" id="CHEBI:58349"/>
        <dbReference type="EC" id="1.8.1.9"/>
    </reaction>
</comment>
<dbReference type="RefSeq" id="WP_345122120.1">
    <property type="nucleotide sequence ID" value="NZ_BAABAT010000002.1"/>
</dbReference>
<feature type="domain" description="Cyclic nucleotide-binding" evidence="4">
    <location>
        <begin position="12"/>
        <end position="113"/>
    </location>
</feature>
<gene>
    <name evidence="5" type="ORF">GCM10022255_012180</name>
</gene>
<keyword evidence="1" id="KW-0285">Flavoprotein</keyword>
<evidence type="ECO:0000256" key="2">
    <source>
        <dbReference type="ARBA" id="ARBA00023002"/>
    </source>
</evidence>
<dbReference type="CDD" id="cd00038">
    <property type="entry name" value="CAP_ED"/>
    <property type="match status" value="1"/>
</dbReference>
<organism evidence="5 6">
    <name type="scientific">Dactylosporangium darangshiense</name>
    <dbReference type="NCBI Taxonomy" id="579108"/>
    <lineage>
        <taxon>Bacteria</taxon>
        <taxon>Bacillati</taxon>
        <taxon>Actinomycetota</taxon>
        <taxon>Actinomycetes</taxon>
        <taxon>Micromonosporales</taxon>
        <taxon>Micromonosporaceae</taxon>
        <taxon>Dactylosporangium</taxon>
    </lineage>
</organism>
<keyword evidence="2" id="KW-0560">Oxidoreductase</keyword>
<accession>A0ABP8CZG7</accession>
<proteinExistence type="predicted"/>
<evidence type="ECO:0000256" key="3">
    <source>
        <dbReference type="ARBA" id="ARBA00048132"/>
    </source>
</evidence>
<dbReference type="SMART" id="SM00100">
    <property type="entry name" value="cNMP"/>
    <property type="match status" value="1"/>
</dbReference>
<evidence type="ECO:0000313" key="6">
    <source>
        <dbReference type="Proteomes" id="UP001500620"/>
    </source>
</evidence>
<protein>
    <submittedName>
        <fullName evidence="5">FAD-dependent oxidoreductase</fullName>
    </submittedName>
</protein>
<dbReference type="PROSITE" id="PS50042">
    <property type="entry name" value="CNMP_BINDING_3"/>
    <property type="match status" value="1"/>
</dbReference>
<dbReference type="Pfam" id="PF00027">
    <property type="entry name" value="cNMP_binding"/>
    <property type="match status" value="1"/>
</dbReference>
<comment type="caution">
    <text evidence="5">The sequence shown here is derived from an EMBL/GenBank/DDBJ whole genome shotgun (WGS) entry which is preliminary data.</text>
</comment>
<dbReference type="Proteomes" id="UP001500620">
    <property type="component" value="Unassembled WGS sequence"/>
</dbReference>
<dbReference type="Gene3D" id="2.60.120.10">
    <property type="entry name" value="Jelly Rolls"/>
    <property type="match status" value="1"/>
</dbReference>
<dbReference type="PRINTS" id="PR00368">
    <property type="entry name" value="FADPNR"/>
</dbReference>
<dbReference type="Gene3D" id="3.50.50.60">
    <property type="entry name" value="FAD/NAD(P)-binding domain"/>
    <property type="match status" value="2"/>
</dbReference>
<dbReference type="InterPro" id="IPR000595">
    <property type="entry name" value="cNMP-bd_dom"/>
</dbReference>
<evidence type="ECO:0000313" key="5">
    <source>
        <dbReference type="EMBL" id="GAA4245316.1"/>
    </source>
</evidence>
<dbReference type="SUPFAM" id="SSF51905">
    <property type="entry name" value="FAD/NAD(P)-binding domain"/>
    <property type="match status" value="1"/>
</dbReference>
<dbReference type="InterPro" id="IPR023753">
    <property type="entry name" value="FAD/NAD-binding_dom"/>
</dbReference>
<dbReference type="PANTHER" id="PTHR48105">
    <property type="entry name" value="THIOREDOXIN REDUCTASE 1-RELATED-RELATED"/>
    <property type="match status" value="1"/>
</dbReference>
<dbReference type="InterPro" id="IPR018490">
    <property type="entry name" value="cNMP-bd_dom_sf"/>
</dbReference>
<dbReference type="EMBL" id="BAABAT010000002">
    <property type="protein sequence ID" value="GAA4245316.1"/>
    <property type="molecule type" value="Genomic_DNA"/>
</dbReference>
<name>A0ABP8CZG7_9ACTN</name>
<dbReference type="InterPro" id="IPR014710">
    <property type="entry name" value="RmlC-like_jellyroll"/>
</dbReference>
<dbReference type="PRINTS" id="PR00469">
    <property type="entry name" value="PNDRDTASEII"/>
</dbReference>